<evidence type="ECO:0000256" key="1">
    <source>
        <dbReference type="ARBA" id="ARBA00023125"/>
    </source>
</evidence>
<keyword evidence="1 2" id="KW-0238">DNA-binding</keyword>
<dbReference type="EMBL" id="BAAARN010000001">
    <property type="protein sequence ID" value="GAA2735022.1"/>
    <property type="molecule type" value="Genomic_DNA"/>
</dbReference>
<protein>
    <recommendedName>
        <fullName evidence="4">Core-binding (CB) domain-containing protein</fullName>
    </recommendedName>
</protein>
<proteinExistence type="predicted"/>
<keyword evidence="6" id="KW-1185">Reference proteome</keyword>
<accession>A0ABP6H313</accession>
<dbReference type="Proteomes" id="UP001501326">
    <property type="component" value="Unassembled WGS sequence"/>
</dbReference>
<name>A0ABP6H313_9MICO</name>
<evidence type="ECO:0000256" key="3">
    <source>
        <dbReference type="SAM" id="MobiDB-lite"/>
    </source>
</evidence>
<dbReference type="InterPro" id="IPR053876">
    <property type="entry name" value="Phage_int_M"/>
</dbReference>
<evidence type="ECO:0000259" key="4">
    <source>
        <dbReference type="PROSITE" id="PS51900"/>
    </source>
</evidence>
<evidence type="ECO:0000313" key="6">
    <source>
        <dbReference type="Proteomes" id="UP001501326"/>
    </source>
</evidence>
<dbReference type="Pfam" id="PF22022">
    <property type="entry name" value="Phage_int_M"/>
    <property type="match status" value="1"/>
</dbReference>
<dbReference type="InterPro" id="IPR011010">
    <property type="entry name" value="DNA_brk_join_enz"/>
</dbReference>
<feature type="region of interest" description="Disordered" evidence="3">
    <location>
        <begin position="187"/>
        <end position="227"/>
    </location>
</feature>
<dbReference type="InterPro" id="IPR010998">
    <property type="entry name" value="Integrase_recombinase_N"/>
</dbReference>
<evidence type="ECO:0000313" key="5">
    <source>
        <dbReference type="EMBL" id="GAA2735022.1"/>
    </source>
</evidence>
<organism evidence="5 6">
    <name type="scientific">Pedococcus aerophilus</name>
    <dbReference type="NCBI Taxonomy" id="436356"/>
    <lineage>
        <taxon>Bacteria</taxon>
        <taxon>Bacillati</taxon>
        <taxon>Actinomycetota</taxon>
        <taxon>Actinomycetes</taxon>
        <taxon>Micrococcales</taxon>
        <taxon>Intrasporangiaceae</taxon>
        <taxon>Pedococcus</taxon>
    </lineage>
</organism>
<dbReference type="Gene3D" id="1.10.150.130">
    <property type="match status" value="1"/>
</dbReference>
<dbReference type="SUPFAM" id="SSF56349">
    <property type="entry name" value="DNA breaking-rejoining enzymes"/>
    <property type="match status" value="1"/>
</dbReference>
<comment type="caution">
    <text evidence="5">The sequence shown here is derived from an EMBL/GenBank/DDBJ whole genome shotgun (WGS) entry which is preliminary data.</text>
</comment>
<reference evidence="6" key="1">
    <citation type="journal article" date="2019" name="Int. J. Syst. Evol. Microbiol.">
        <title>The Global Catalogue of Microorganisms (GCM) 10K type strain sequencing project: providing services to taxonomists for standard genome sequencing and annotation.</title>
        <authorList>
            <consortium name="The Broad Institute Genomics Platform"/>
            <consortium name="The Broad Institute Genome Sequencing Center for Infectious Disease"/>
            <person name="Wu L."/>
            <person name="Ma J."/>
        </authorList>
    </citation>
    <scope>NUCLEOTIDE SEQUENCE [LARGE SCALE GENOMIC DNA]</scope>
    <source>
        <strain evidence="6">JCM 16378</strain>
    </source>
</reference>
<feature type="domain" description="Core-binding (CB)" evidence="4">
    <location>
        <begin position="60"/>
        <end position="141"/>
    </location>
</feature>
<dbReference type="PROSITE" id="PS51900">
    <property type="entry name" value="CB"/>
    <property type="match status" value="1"/>
</dbReference>
<evidence type="ECO:0000256" key="2">
    <source>
        <dbReference type="PROSITE-ProRule" id="PRU01248"/>
    </source>
</evidence>
<dbReference type="InterPro" id="IPR044068">
    <property type="entry name" value="CB"/>
</dbReference>
<gene>
    <name evidence="5" type="ORF">GCM10009867_16410</name>
</gene>
<sequence>MSVQRYEANGRVRYRARVKSHGREVATRVFDRKQDAVAWEQDQSRQLRSGEWLDPRRGRVTLASLAPEWLESRKRLKRKTREADASAWRHQIEPRFGRLPIASITDAQVAHWVGGLVGSGLSTSTANRYLSTLRSMLAFAVADGRISKKCGGLGPTPHWRAGQAGGSVPDARGPTRLRTSLLGPVCRADPGSGPVRSAVGRARWAPGRRSSGHPRSWAAPSTGGASE</sequence>